<dbReference type="InterPro" id="IPR003439">
    <property type="entry name" value="ABC_transporter-like_ATP-bd"/>
</dbReference>
<accession>A0ABW5BU90</accession>
<dbReference type="Pfam" id="PF00005">
    <property type="entry name" value="ABC_tran"/>
    <property type="match status" value="1"/>
</dbReference>
<dbReference type="InterPro" id="IPR027417">
    <property type="entry name" value="P-loop_NTPase"/>
</dbReference>
<protein>
    <submittedName>
        <fullName evidence="6">ABC transporter ATP-binding protein</fullName>
    </submittedName>
</protein>
<keyword evidence="7" id="KW-1185">Reference proteome</keyword>
<feature type="domain" description="ABC transporter" evidence="5">
    <location>
        <begin position="5"/>
        <end position="245"/>
    </location>
</feature>
<evidence type="ECO:0000256" key="3">
    <source>
        <dbReference type="ARBA" id="ARBA00022741"/>
    </source>
</evidence>
<name>A0ABW5BU90_9BACI</name>
<comment type="subcellular location">
    <subcellularLocation>
        <location evidence="1">Cell membrane</location>
        <topology evidence="1">Peripheral membrane protein</topology>
    </subcellularLocation>
</comment>
<dbReference type="GO" id="GO:0005524">
    <property type="term" value="F:ATP binding"/>
    <property type="evidence" value="ECO:0007669"/>
    <property type="project" value="UniProtKB-KW"/>
</dbReference>
<comment type="caution">
    <text evidence="6">The sequence shown here is derived from an EMBL/GenBank/DDBJ whole genome shotgun (WGS) entry which is preliminary data.</text>
</comment>
<dbReference type="SMART" id="SM00382">
    <property type="entry name" value="AAA"/>
    <property type="match status" value="1"/>
</dbReference>
<evidence type="ECO:0000313" key="6">
    <source>
        <dbReference type="EMBL" id="MFD2213327.1"/>
    </source>
</evidence>
<keyword evidence="3" id="KW-0547">Nucleotide-binding</keyword>
<dbReference type="Proteomes" id="UP001597318">
    <property type="component" value="Unassembled WGS sequence"/>
</dbReference>
<evidence type="ECO:0000256" key="4">
    <source>
        <dbReference type="ARBA" id="ARBA00022840"/>
    </source>
</evidence>
<dbReference type="PROSITE" id="PS50893">
    <property type="entry name" value="ABC_TRANSPORTER_2"/>
    <property type="match status" value="1"/>
</dbReference>
<dbReference type="CDD" id="cd03225">
    <property type="entry name" value="ABC_cobalt_CbiO_domain1"/>
    <property type="match status" value="1"/>
</dbReference>
<evidence type="ECO:0000256" key="1">
    <source>
        <dbReference type="ARBA" id="ARBA00004202"/>
    </source>
</evidence>
<dbReference type="PANTHER" id="PTHR43158">
    <property type="entry name" value="SKFA PEPTIDE EXPORT ATP-BINDING PROTEIN SKFE"/>
    <property type="match status" value="1"/>
</dbReference>
<dbReference type="InterPro" id="IPR017871">
    <property type="entry name" value="ABC_transporter-like_CS"/>
</dbReference>
<dbReference type="PANTHER" id="PTHR43158:SF2">
    <property type="entry name" value="SKFA PEPTIDE EXPORT ATP-BINDING PROTEIN SKFE"/>
    <property type="match status" value="1"/>
</dbReference>
<evidence type="ECO:0000259" key="5">
    <source>
        <dbReference type="PROSITE" id="PS50893"/>
    </source>
</evidence>
<dbReference type="PROSITE" id="PS00211">
    <property type="entry name" value="ABC_TRANSPORTER_1"/>
    <property type="match status" value="1"/>
</dbReference>
<evidence type="ECO:0000313" key="7">
    <source>
        <dbReference type="Proteomes" id="UP001597318"/>
    </source>
</evidence>
<sequence length="267" mass="30319">MTSIIELKHVSLKRNGQWILRDINWEIKKHEHWVLYGLNGAGKTALLNMLCAYYFPTEGDVKVLGKVFGRDYLAEKLRQKIGLVSTKLQQKFYPSDTAFEIVLSGAFASIGLYEKPTEEMRQKAIGLLKELSCLHYADRAYETLSQGERQRVLIARALMSEPELLILDEPTTGLDFLAREQLLESIEGMMKKESAPTLLYVTHHVEEILPIFSHTLLLKRGEVFDSGETKEMLSAGKLSALFDSDVSVIWDEGRASLRRKVQTIDAE</sequence>
<dbReference type="RefSeq" id="WP_247341084.1">
    <property type="nucleotide sequence ID" value="NZ_CP095550.1"/>
</dbReference>
<organism evidence="6 7">
    <name type="scientific">Metabacillus endolithicus</name>
    <dbReference type="NCBI Taxonomy" id="1535204"/>
    <lineage>
        <taxon>Bacteria</taxon>
        <taxon>Bacillati</taxon>
        <taxon>Bacillota</taxon>
        <taxon>Bacilli</taxon>
        <taxon>Bacillales</taxon>
        <taxon>Bacillaceae</taxon>
        <taxon>Metabacillus</taxon>
    </lineage>
</organism>
<dbReference type="EMBL" id="JBHUIK010000001">
    <property type="protein sequence ID" value="MFD2213327.1"/>
    <property type="molecule type" value="Genomic_DNA"/>
</dbReference>
<dbReference type="InterPro" id="IPR015856">
    <property type="entry name" value="ABC_transpr_CbiO/EcfA_su"/>
</dbReference>
<evidence type="ECO:0000256" key="2">
    <source>
        <dbReference type="ARBA" id="ARBA00022448"/>
    </source>
</evidence>
<gene>
    <name evidence="6" type="ORF">ACFSKK_06430</name>
</gene>
<keyword evidence="2" id="KW-0813">Transport</keyword>
<reference evidence="7" key="1">
    <citation type="journal article" date="2019" name="Int. J. Syst. Evol. Microbiol.">
        <title>The Global Catalogue of Microorganisms (GCM) 10K type strain sequencing project: providing services to taxonomists for standard genome sequencing and annotation.</title>
        <authorList>
            <consortium name="The Broad Institute Genomics Platform"/>
            <consortium name="The Broad Institute Genome Sequencing Center for Infectious Disease"/>
            <person name="Wu L."/>
            <person name="Ma J."/>
        </authorList>
    </citation>
    <scope>NUCLEOTIDE SEQUENCE [LARGE SCALE GENOMIC DNA]</scope>
    <source>
        <strain evidence="7">CGMCC 1.15474</strain>
    </source>
</reference>
<dbReference type="Gene3D" id="3.40.50.300">
    <property type="entry name" value="P-loop containing nucleotide triphosphate hydrolases"/>
    <property type="match status" value="1"/>
</dbReference>
<dbReference type="SUPFAM" id="SSF52540">
    <property type="entry name" value="P-loop containing nucleoside triphosphate hydrolases"/>
    <property type="match status" value="1"/>
</dbReference>
<dbReference type="InterPro" id="IPR003593">
    <property type="entry name" value="AAA+_ATPase"/>
</dbReference>
<keyword evidence="4 6" id="KW-0067">ATP-binding</keyword>
<proteinExistence type="predicted"/>